<dbReference type="Pfam" id="PF13416">
    <property type="entry name" value="SBP_bac_8"/>
    <property type="match status" value="1"/>
</dbReference>
<evidence type="ECO:0000256" key="1">
    <source>
        <dbReference type="ARBA" id="ARBA00004196"/>
    </source>
</evidence>
<evidence type="ECO:0000313" key="7">
    <source>
        <dbReference type="EMBL" id="MBF8435610.1"/>
    </source>
</evidence>
<evidence type="ECO:0000313" key="8">
    <source>
        <dbReference type="Proteomes" id="UP000621436"/>
    </source>
</evidence>
<proteinExistence type="inferred from homology"/>
<dbReference type="GO" id="GO:0030313">
    <property type="term" value="C:cell envelope"/>
    <property type="evidence" value="ECO:0007669"/>
    <property type="project" value="UniProtKB-SubCell"/>
</dbReference>
<comment type="caution">
    <text evidence="7">The sequence shown here is derived from an EMBL/GenBank/DDBJ whole genome shotgun (WGS) entry which is preliminary data.</text>
</comment>
<dbReference type="RefSeq" id="WP_270452253.1">
    <property type="nucleotide sequence ID" value="NZ_JADPIE010000001.1"/>
</dbReference>
<comment type="subcellular location">
    <subcellularLocation>
        <location evidence="1">Cell envelope</location>
    </subcellularLocation>
</comment>
<dbReference type="PANTHER" id="PTHR43649">
    <property type="entry name" value="ARABINOSE-BINDING PROTEIN-RELATED"/>
    <property type="match status" value="1"/>
</dbReference>
<dbReference type="CDD" id="cd14748">
    <property type="entry name" value="PBP2_UgpB"/>
    <property type="match status" value="1"/>
</dbReference>
<dbReference type="SUPFAM" id="SSF53850">
    <property type="entry name" value="Periplasmic binding protein-like II"/>
    <property type="match status" value="1"/>
</dbReference>
<keyword evidence="5" id="KW-0175">Coiled coil</keyword>
<feature type="signal peptide" evidence="6">
    <location>
        <begin position="1"/>
        <end position="22"/>
    </location>
</feature>
<dbReference type="EMBL" id="JADPIE010000001">
    <property type="protein sequence ID" value="MBF8435610.1"/>
    <property type="molecule type" value="Genomic_DNA"/>
</dbReference>
<dbReference type="InterPro" id="IPR006059">
    <property type="entry name" value="SBP"/>
</dbReference>
<evidence type="ECO:0000256" key="4">
    <source>
        <dbReference type="ARBA" id="ARBA00022729"/>
    </source>
</evidence>
<dbReference type="PANTHER" id="PTHR43649:SF31">
    <property type="entry name" value="SN-GLYCEROL-3-PHOSPHATE-BINDING PERIPLASMIC PROTEIN UGPB"/>
    <property type="match status" value="1"/>
</dbReference>
<evidence type="ECO:0000256" key="6">
    <source>
        <dbReference type="SAM" id="SignalP"/>
    </source>
</evidence>
<comment type="similarity">
    <text evidence="2">Belongs to the bacterial solute-binding protein 1 family.</text>
</comment>
<accession>A0A931F582</accession>
<evidence type="ECO:0000256" key="5">
    <source>
        <dbReference type="SAM" id="Coils"/>
    </source>
</evidence>
<dbReference type="InterPro" id="IPR050490">
    <property type="entry name" value="Bact_solute-bd_prot1"/>
</dbReference>
<gene>
    <name evidence="7" type="ORF">I0Q91_00830</name>
</gene>
<evidence type="ECO:0000256" key="2">
    <source>
        <dbReference type="ARBA" id="ARBA00008520"/>
    </source>
</evidence>
<sequence>MKKLVLLSLIFMFLLTSGTVSADVVEFEFWHAMSGANGEILEELVEQFNEENDSIEITPIFQGHYRDLFEKLSGAAQANQLPTLTQIYPNRLTAYIMNDFVEDLTPYIFDEEIGFTTEEWEDIPEFFRNDGIWNDNHYSLPFNKGGYLMFYNKDMFEKHGLEVPGNWDELKEKAKKLTNDDIKGIAFNQSVGIDSSFWVEQAGGELIDEENDKIKFNEKEGVKAYEFLTGLINDGYAMIAEEDGYMSGPFVREEVAIGFSSTSHLPYIKEAAEEYNVNWDTAVLPKGERKAALFSGTDIAMYNTSTEEQKAAAWEFIKYWFREDVTVDWGTNSGYLPLTYSAADSPDFVEYLEDNPAKGNAMKQFPYGYQDPKVLNGYSIHSNMQQALEEIVKENRDVQEALDDARDRARQELDEAMRAFGQ</sequence>
<feature type="chain" id="PRO_5037296781" evidence="6">
    <location>
        <begin position="23"/>
        <end position="422"/>
    </location>
</feature>
<dbReference type="Gene3D" id="3.40.190.10">
    <property type="entry name" value="Periplasmic binding protein-like II"/>
    <property type="match status" value="2"/>
</dbReference>
<organism evidence="7 8">
    <name type="scientific">Halonatronomonas betaini</name>
    <dbReference type="NCBI Taxonomy" id="2778430"/>
    <lineage>
        <taxon>Bacteria</taxon>
        <taxon>Bacillati</taxon>
        <taxon>Bacillota</taxon>
        <taxon>Clostridia</taxon>
        <taxon>Halanaerobiales</taxon>
        <taxon>Halarsenatibacteraceae</taxon>
        <taxon>Halonatronomonas</taxon>
    </lineage>
</organism>
<dbReference type="Proteomes" id="UP000621436">
    <property type="component" value="Unassembled WGS sequence"/>
</dbReference>
<name>A0A931F582_9FIRM</name>
<keyword evidence="4 6" id="KW-0732">Signal</keyword>
<dbReference type="AlphaFoldDB" id="A0A931F582"/>
<keyword evidence="8" id="KW-1185">Reference proteome</keyword>
<keyword evidence="3" id="KW-0813">Transport</keyword>
<feature type="coiled-coil region" evidence="5">
    <location>
        <begin position="381"/>
        <end position="419"/>
    </location>
</feature>
<reference evidence="7" key="1">
    <citation type="submission" date="2020-11" db="EMBL/GenBank/DDBJ databases">
        <title>Halonatronomonas betainensis gen. nov., sp. nov. a novel haloalkaliphilic representative of the family Halanaerobiacae capable of betaine degradation.</title>
        <authorList>
            <person name="Boltyanskaya Y."/>
            <person name="Kevbrin V."/>
            <person name="Detkova E."/>
            <person name="Grouzdev D.S."/>
            <person name="Koziaeva V."/>
            <person name="Zhilina T."/>
        </authorList>
    </citation>
    <scope>NUCLEOTIDE SEQUENCE</scope>
    <source>
        <strain evidence="7">Z-7014</strain>
    </source>
</reference>
<evidence type="ECO:0000256" key="3">
    <source>
        <dbReference type="ARBA" id="ARBA00022448"/>
    </source>
</evidence>
<protein>
    <submittedName>
        <fullName evidence="7">ABC transporter substrate-binding protein</fullName>
    </submittedName>
</protein>